<dbReference type="Gene3D" id="2.80.10.50">
    <property type="match status" value="1"/>
</dbReference>
<evidence type="ECO:0000256" key="2">
    <source>
        <dbReference type="ARBA" id="ARBA00022801"/>
    </source>
</evidence>
<dbReference type="Proteomes" id="UP001304298">
    <property type="component" value="Unassembled WGS sequence"/>
</dbReference>
<feature type="chain" id="PRO_5046158661" evidence="3">
    <location>
        <begin position="24"/>
        <end position="435"/>
    </location>
</feature>
<gene>
    <name evidence="5" type="ORF">VA596_48155</name>
</gene>
<dbReference type="Pfam" id="PF00652">
    <property type="entry name" value="Ricin_B_lectin"/>
    <property type="match status" value="1"/>
</dbReference>
<evidence type="ECO:0000256" key="3">
    <source>
        <dbReference type="SAM" id="SignalP"/>
    </source>
</evidence>
<keyword evidence="1 3" id="KW-0732">Signal</keyword>
<keyword evidence="2" id="KW-0378">Hydrolase</keyword>
<keyword evidence="6" id="KW-1185">Reference proteome</keyword>
<feature type="domain" description="Ricin B lectin" evidence="4">
    <location>
        <begin position="26"/>
        <end position="152"/>
    </location>
</feature>
<dbReference type="CDD" id="cd23451">
    <property type="entry name" value="beta-trefoil_Ricin_laminarinase"/>
    <property type="match status" value="1"/>
</dbReference>
<dbReference type="PANTHER" id="PTHR43037:SF5">
    <property type="entry name" value="FERULOYL ESTERASE"/>
    <property type="match status" value="1"/>
</dbReference>
<proteinExistence type="predicted"/>
<dbReference type="EMBL" id="JAYFSI010000022">
    <property type="protein sequence ID" value="MEA5367377.1"/>
    <property type="molecule type" value="Genomic_DNA"/>
</dbReference>
<dbReference type="SUPFAM" id="SSF53474">
    <property type="entry name" value="alpha/beta-Hydrolases"/>
    <property type="match status" value="1"/>
</dbReference>
<evidence type="ECO:0000256" key="1">
    <source>
        <dbReference type="ARBA" id="ARBA00022729"/>
    </source>
</evidence>
<sequence>MYAKTVLLVAIAATLCVAPPAHAAAGPGPLTGLAGKCATVAGGGTADGTRVQLSTCTGSGAQSWTVQDDGTIRALGKCLDVQGGSAANGTPIQLWDCLGNTHQKWRYDSTSGRLVNPATAGCLDVTGQFSADGTPLQLWTCNNQTNQRWTLPGGQAPACPRPTGQSVVSVDYGGKRYPVTVYVPANAPATAPLVLNLHGSGSTGAGQLSYSNMAAAADGYLAAFPEGAIAYQGGLSWNVPGVGTPPAGARDDVGFLDQVITTLTGSLCADPHRTYLTGYSGGGRMTSAFACARPDRIAAIAPVAGLRAGRPTPGNTSVPDPASCRPGVPVPVIAFHGRQDATNPYDGGGTDLWQYSVPVAQQRWAAIDGCTTGPATTQVSTHVTLTTYCDVQLYTVADGGHTWPGSPQAKPENGNTTHEIDANTLMWRFFAAHSR</sequence>
<dbReference type="SUPFAM" id="SSF50370">
    <property type="entry name" value="Ricin B-like lectins"/>
    <property type="match status" value="1"/>
</dbReference>
<dbReference type="SMART" id="SM00458">
    <property type="entry name" value="RICIN"/>
    <property type="match status" value="1"/>
</dbReference>
<comment type="caution">
    <text evidence="5">The sequence shown here is derived from an EMBL/GenBank/DDBJ whole genome shotgun (WGS) entry which is preliminary data.</text>
</comment>
<dbReference type="PANTHER" id="PTHR43037">
    <property type="entry name" value="UNNAMED PRODUCT-RELATED"/>
    <property type="match status" value="1"/>
</dbReference>
<dbReference type="InterPro" id="IPR029058">
    <property type="entry name" value="AB_hydrolase_fold"/>
</dbReference>
<feature type="signal peptide" evidence="3">
    <location>
        <begin position="1"/>
        <end position="23"/>
    </location>
</feature>
<dbReference type="Gene3D" id="3.40.50.1820">
    <property type="entry name" value="alpha/beta hydrolase"/>
    <property type="match status" value="1"/>
</dbReference>
<dbReference type="RefSeq" id="WP_323337327.1">
    <property type="nucleotide sequence ID" value="NZ_JAYFSI010000022.1"/>
</dbReference>
<evidence type="ECO:0000313" key="5">
    <source>
        <dbReference type="EMBL" id="MEA5367377.1"/>
    </source>
</evidence>
<dbReference type="PROSITE" id="PS50231">
    <property type="entry name" value="RICIN_B_LECTIN"/>
    <property type="match status" value="1"/>
</dbReference>
<organism evidence="5 6">
    <name type="scientific">Amycolatopsis heterodermiae</name>
    <dbReference type="NCBI Taxonomy" id="3110235"/>
    <lineage>
        <taxon>Bacteria</taxon>
        <taxon>Bacillati</taxon>
        <taxon>Actinomycetota</taxon>
        <taxon>Actinomycetes</taxon>
        <taxon>Pseudonocardiales</taxon>
        <taxon>Pseudonocardiaceae</taxon>
        <taxon>Amycolatopsis</taxon>
    </lineage>
</organism>
<accession>A0ABU5RM60</accession>
<reference evidence="5 6" key="1">
    <citation type="submission" date="2023-12" db="EMBL/GenBank/DDBJ databases">
        <title>Amycolatopsis sp. V23-08.</title>
        <authorList>
            <person name="Somphong A."/>
        </authorList>
    </citation>
    <scope>NUCLEOTIDE SEQUENCE [LARGE SCALE GENOMIC DNA]</scope>
    <source>
        <strain evidence="5 6">V23-08</strain>
    </source>
</reference>
<dbReference type="InterPro" id="IPR035992">
    <property type="entry name" value="Ricin_B-like_lectins"/>
</dbReference>
<evidence type="ECO:0000259" key="4">
    <source>
        <dbReference type="SMART" id="SM00458"/>
    </source>
</evidence>
<dbReference type="InterPro" id="IPR000772">
    <property type="entry name" value="Ricin_B_lectin"/>
</dbReference>
<evidence type="ECO:0000313" key="6">
    <source>
        <dbReference type="Proteomes" id="UP001304298"/>
    </source>
</evidence>
<dbReference type="InterPro" id="IPR050955">
    <property type="entry name" value="Plant_Biomass_Hydrol_Est"/>
</dbReference>
<protein>
    <submittedName>
        <fullName evidence="5">RICIN domain-containing protein</fullName>
    </submittedName>
</protein>
<name>A0ABU5RM60_9PSEU</name>